<comment type="similarity">
    <text evidence="1">Belongs to the carnitine/choline acetyltransferase family.</text>
</comment>
<organism evidence="6 7">
    <name type="scientific">Mixia osmundae (strain CBS 9802 / IAM 14324 / JCM 22182 / KY 12970)</name>
    <dbReference type="NCBI Taxonomy" id="764103"/>
    <lineage>
        <taxon>Eukaryota</taxon>
        <taxon>Fungi</taxon>
        <taxon>Dikarya</taxon>
        <taxon>Basidiomycota</taxon>
        <taxon>Pucciniomycotina</taxon>
        <taxon>Mixiomycetes</taxon>
        <taxon>Mixiales</taxon>
        <taxon>Mixiaceae</taxon>
        <taxon>Mixia</taxon>
    </lineage>
</organism>
<dbReference type="InterPro" id="IPR042231">
    <property type="entry name" value="Cho/carn_acyl_trans_2"/>
</dbReference>
<dbReference type="InterPro" id="IPR039551">
    <property type="entry name" value="Cho/carn_acyl_trans"/>
</dbReference>
<evidence type="ECO:0000256" key="4">
    <source>
        <dbReference type="PIRSR" id="PIRSR600542-1"/>
    </source>
</evidence>
<protein>
    <recommendedName>
        <fullName evidence="5">Choline/carnitine acyltransferase domain-containing protein</fullName>
    </recommendedName>
</protein>
<dbReference type="InParanoid" id="G7E2Z8"/>
<dbReference type="InterPro" id="IPR023213">
    <property type="entry name" value="CAT-like_dom_sf"/>
</dbReference>
<gene>
    <name evidence="6" type="primary">Mo03855</name>
    <name evidence="6" type="ORF">E5Q_03855</name>
</gene>
<keyword evidence="3" id="KW-0012">Acyltransferase</keyword>
<keyword evidence="2" id="KW-0808">Transferase</keyword>
<dbReference type="PROSITE" id="PS00439">
    <property type="entry name" value="ACYLTRANSF_C_1"/>
    <property type="match status" value="1"/>
</dbReference>
<proteinExistence type="inferred from homology"/>
<dbReference type="AlphaFoldDB" id="G7E2Z8"/>
<evidence type="ECO:0000256" key="2">
    <source>
        <dbReference type="ARBA" id="ARBA00022679"/>
    </source>
</evidence>
<dbReference type="GO" id="GO:0016746">
    <property type="term" value="F:acyltransferase activity"/>
    <property type="evidence" value="ECO:0007669"/>
    <property type="project" value="UniProtKB-KW"/>
</dbReference>
<reference evidence="6 7" key="2">
    <citation type="journal article" date="2012" name="Open Biol.">
        <title>Characteristics of nucleosomes and linker DNA regions on the genome of the basidiomycete Mixia osmundae revealed by mono- and dinucleosome mapping.</title>
        <authorList>
            <person name="Nishida H."/>
            <person name="Kondo S."/>
            <person name="Matsumoto T."/>
            <person name="Suzuki Y."/>
            <person name="Yoshikawa H."/>
            <person name="Taylor T.D."/>
            <person name="Sugiyama J."/>
        </authorList>
    </citation>
    <scope>NUCLEOTIDE SEQUENCE [LARGE SCALE GENOMIC DNA]</scope>
    <source>
        <strain evidence="7">CBS 9802 / IAM 14324 / JCM 22182 / KY 12970</strain>
    </source>
</reference>
<reference evidence="6 7" key="1">
    <citation type="journal article" date="2011" name="J. Gen. Appl. Microbiol.">
        <title>Draft genome sequencing of the enigmatic basidiomycete Mixia osmundae.</title>
        <authorList>
            <person name="Nishida H."/>
            <person name="Nagatsuka Y."/>
            <person name="Sugiyama J."/>
        </authorList>
    </citation>
    <scope>NUCLEOTIDE SEQUENCE [LARGE SCALE GENOMIC DNA]</scope>
    <source>
        <strain evidence="7">CBS 9802 / IAM 14324 / JCM 22182 / KY 12970</strain>
    </source>
</reference>
<dbReference type="InterPro" id="IPR000542">
    <property type="entry name" value="Carn_acyl_trans"/>
</dbReference>
<evidence type="ECO:0000256" key="3">
    <source>
        <dbReference type="ARBA" id="ARBA00023315"/>
    </source>
</evidence>
<dbReference type="PANTHER" id="PTHR22589">
    <property type="entry name" value="CARNITINE O-ACYLTRANSFERASE"/>
    <property type="match status" value="1"/>
</dbReference>
<keyword evidence="7" id="KW-1185">Reference proteome</keyword>
<evidence type="ECO:0000313" key="7">
    <source>
        <dbReference type="Proteomes" id="UP000009131"/>
    </source>
</evidence>
<dbReference type="Proteomes" id="UP000009131">
    <property type="component" value="Unassembled WGS sequence"/>
</dbReference>
<comment type="caution">
    <text evidence="6">The sequence shown here is derived from an EMBL/GenBank/DDBJ whole genome shotgun (WGS) entry which is preliminary data.</text>
</comment>
<dbReference type="Gene3D" id="3.30.559.70">
    <property type="entry name" value="Choline/Carnitine o-acyltransferase, domain 2"/>
    <property type="match status" value="1"/>
</dbReference>
<dbReference type="EMBL" id="BABT02000117">
    <property type="protein sequence ID" value="GAA97179.1"/>
    <property type="molecule type" value="Genomic_DNA"/>
</dbReference>
<sequence>MLRSGATSPRSVLRAIPTRAGLAIATESSTSGKKRASWADQYKAFSSAARRMFAVTPYKQDQVKTFAHQKTLPRLPVPALESSLSKYVKSLRPLLLEQARQQGHDEAWVEAEMTKREDIAKDFLQTRRHLQQRLIDIDRATPSNWLDDHFWIRVAYHSWRVPLPVNSNWWILMAHDQDVPKAITDGRPLDGEFTDWQVKRAAGLTWRLIDFKRRLDTEEILPDGSRAGPFDMHQYTRIYGVNRVPRKPFDLLTHAPHPHPARHILLIIRDQFYRVDVIDEAGRYKSQDEIESAYWGAVADVKSRSGADLDAPVGLLTGNGRDTWTDSRERLLAVAPENRQAMSLTEDALITVALDDWTRVHDSPYPSSLSSELKQSTTGDVIDRSLDLDSHVLNSCAGRQGHNRWFDKAVGINVESNSRATMMGEHSPCDALIPSIVCDYALAEGCGKESAPAKPSSDFARIRWKTDEGTLADIKAAEAVVDGLVKDSDGQMLWFDEYGVDWIKKSAKQSPDAYLQQALQLAWFKDQGKATATYETASTRLFLHGRTDVIRSFSEDSWRWVQAMTSGKSDSKTLYDLLTKATQYHNQFTRESSMGKGFDRHLLGLKLVLQPGESHPLFEDELFSLSQEWKLSTSGLSAGDRFFGTGFGTVWPDGYGINYLAGNKIIKFGIESKKSCPTTSTHKFRTALAEALREMRAVCEEAAPASTPPKL</sequence>
<dbReference type="Pfam" id="PF00755">
    <property type="entry name" value="Carn_acyltransf"/>
    <property type="match status" value="1"/>
</dbReference>
<dbReference type="STRING" id="764103.G7E2Z8"/>
<evidence type="ECO:0000256" key="1">
    <source>
        <dbReference type="ARBA" id="ARBA00005232"/>
    </source>
</evidence>
<dbReference type="Gene3D" id="3.30.559.10">
    <property type="entry name" value="Chloramphenicol acetyltransferase-like domain"/>
    <property type="match status" value="1"/>
</dbReference>
<dbReference type="OrthoDB" id="240216at2759"/>
<dbReference type="eggNOG" id="KOG3717">
    <property type="taxonomic scope" value="Eukaryota"/>
</dbReference>
<dbReference type="HOGENOM" id="CLU_013513_5_0_1"/>
<dbReference type="PANTHER" id="PTHR22589:SF107">
    <property type="entry name" value="CHOLINE_CARNITINE ACYLTRANSFERASE DOMAIN-CONTAINING PROTEIN"/>
    <property type="match status" value="1"/>
</dbReference>
<feature type="active site" description="Proton acceptor" evidence="4">
    <location>
        <position position="426"/>
    </location>
</feature>
<accession>G7E2Z8</accession>
<feature type="domain" description="Choline/carnitine acyltransferase" evidence="5">
    <location>
        <begin position="75"/>
        <end position="689"/>
    </location>
</feature>
<name>G7E2Z8_MIXOS</name>
<evidence type="ECO:0000259" key="5">
    <source>
        <dbReference type="Pfam" id="PF00755"/>
    </source>
</evidence>
<dbReference type="SUPFAM" id="SSF52777">
    <property type="entry name" value="CoA-dependent acyltransferases"/>
    <property type="match status" value="2"/>
</dbReference>
<evidence type="ECO:0000313" key="6">
    <source>
        <dbReference type="EMBL" id="GAA97179.1"/>
    </source>
</evidence>